<accession>A0A3L7JE26</accession>
<proteinExistence type="predicted"/>
<gene>
    <name evidence="1" type="ORF">D8780_06660</name>
    <name evidence="2" type="ORF">D8780_10460</name>
</gene>
<evidence type="ECO:0000313" key="1">
    <source>
        <dbReference type="EMBL" id="RLQ87932.1"/>
    </source>
</evidence>
<protein>
    <submittedName>
        <fullName evidence="2">Uncharacterized protein</fullName>
    </submittedName>
</protein>
<organism evidence="2 3">
    <name type="scientific">Notoacmeibacter ruber</name>
    <dbReference type="NCBI Taxonomy" id="2670375"/>
    <lineage>
        <taxon>Bacteria</taxon>
        <taxon>Pseudomonadati</taxon>
        <taxon>Pseudomonadota</taxon>
        <taxon>Alphaproteobacteria</taxon>
        <taxon>Hyphomicrobiales</taxon>
        <taxon>Notoacmeibacteraceae</taxon>
        <taxon>Notoacmeibacter</taxon>
    </lineage>
</organism>
<dbReference type="Proteomes" id="UP000281094">
    <property type="component" value="Unassembled WGS sequence"/>
</dbReference>
<dbReference type="EMBL" id="RCWN01000001">
    <property type="protein sequence ID" value="RLQ88565.1"/>
    <property type="molecule type" value="Genomic_DNA"/>
</dbReference>
<sequence length="61" mass="6782">MNLNEVRSLDRVLLSVLFQNKLRSMNEASDAVPSSFLFLRFVDDRHRSGCAALGLLASSGR</sequence>
<keyword evidence="3" id="KW-1185">Reference proteome</keyword>
<dbReference type="AlphaFoldDB" id="A0A3L7JE26"/>
<dbReference type="EMBL" id="RCWN01000001">
    <property type="protein sequence ID" value="RLQ87932.1"/>
    <property type="molecule type" value="Genomic_DNA"/>
</dbReference>
<evidence type="ECO:0000313" key="3">
    <source>
        <dbReference type="Proteomes" id="UP000281094"/>
    </source>
</evidence>
<name>A0A3L7JE26_9HYPH</name>
<comment type="caution">
    <text evidence="2">The sequence shown here is derived from an EMBL/GenBank/DDBJ whole genome shotgun (WGS) entry which is preliminary data.</text>
</comment>
<evidence type="ECO:0000313" key="2">
    <source>
        <dbReference type="EMBL" id="RLQ88565.1"/>
    </source>
</evidence>
<reference evidence="2 3" key="1">
    <citation type="submission" date="2018-10" db="EMBL/GenBank/DDBJ databases">
        <title>Notoacmeibacter sp. M2BS9Y-3-1, whole genome shotgun sequence.</title>
        <authorList>
            <person name="Tuo L."/>
        </authorList>
    </citation>
    <scope>NUCLEOTIDE SEQUENCE [LARGE SCALE GENOMIC DNA]</scope>
    <source>
        <strain evidence="2 3">M2BS9Y-3-1</strain>
    </source>
</reference>